<dbReference type="Pfam" id="PF00441">
    <property type="entry name" value="Acyl-CoA_dh_1"/>
    <property type="match status" value="1"/>
</dbReference>
<gene>
    <name evidence="9" type="ORF">FOB26_02715</name>
</gene>
<dbReference type="Gene3D" id="1.10.540.10">
    <property type="entry name" value="Acyl-CoA dehydrogenase/oxidase, N-terminal domain"/>
    <property type="match status" value="1"/>
</dbReference>
<dbReference type="PANTHER" id="PTHR43884">
    <property type="entry name" value="ACYL-COA DEHYDROGENASE"/>
    <property type="match status" value="1"/>
</dbReference>
<accession>A0AA44EGI6</accession>
<dbReference type="GO" id="GO:0050660">
    <property type="term" value="F:flavin adenine dinucleotide binding"/>
    <property type="evidence" value="ECO:0007669"/>
    <property type="project" value="InterPro"/>
</dbReference>
<name>A0AA44EGI6_9HYPH</name>
<comment type="cofactor">
    <cofactor evidence="1 5">
        <name>FAD</name>
        <dbReference type="ChEBI" id="CHEBI:57692"/>
    </cofactor>
</comment>
<dbReference type="InterPro" id="IPR006091">
    <property type="entry name" value="Acyl-CoA_Oxase/DH_mid-dom"/>
</dbReference>
<keyword evidence="9" id="KW-0614">Plasmid</keyword>
<dbReference type="PANTHER" id="PTHR43884:SF19">
    <property type="entry name" value="ACYL-COA DEHYDROGENASE FADE4-RELATED"/>
    <property type="match status" value="1"/>
</dbReference>
<feature type="domain" description="Acyl-CoA dehydrogenase/oxidase N-terminal" evidence="8">
    <location>
        <begin position="7"/>
        <end position="117"/>
    </location>
</feature>
<reference evidence="9" key="1">
    <citation type="submission" date="2019-07" db="EMBL/GenBank/DDBJ databases">
        <title>FDA dAtabase for Regulatory Grade micrObial Sequences (FDA-ARGOS): Supporting development and validation of Infectious Disease Dx tests.</title>
        <authorList>
            <person name="Bachman M."/>
            <person name="Young C."/>
            <person name="Tallon L."/>
            <person name="Sadzewicz L."/>
            <person name="Vavikolanu K."/>
            <person name="Mehta A."/>
            <person name="Aluvathingal J."/>
            <person name="Nadendla S."/>
            <person name="Nandy P."/>
            <person name="Geyer C."/>
            <person name="Yan Y."/>
            <person name="Sichtig H."/>
        </authorList>
    </citation>
    <scope>NUCLEOTIDE SEQUENCE</scope>
    <source>
        <strain evidence="9">FDAARGOS_618</strain>
        <plasmid evidence="9">unnamed3</plasmid>
    </source>
</reference>
<keyword evidence="10" id="KW-1185">Reference proteome</keyword>
<evidence type="ECO:0000256" key="3">
    <source>
        <dbReference type="ARBA" id="ARBA00022630"/>
    </source>
</evidence>
<organism evidence="9 10">
    <name type="scientific">Agrobacterium pusense</name>
    <dbReference type="NCBI Taxonomy" id="648995"/>
    <lineage>
        <taxon>Bacteria</taxon>
        <taxon>Pseudomonadati</taxon>
        <taxon>Pseudomonadota</taxon>
        <taxon>Alphaproteobacteria</taxon>
        <taxon>Hyphomicrobiales</taxon>
        <taxon>Rhizobiaceae</taxon>
        <taxon>Rhizobium/Agrobacterium group</taxon>
        <taxon>Agrobacterium</taxon>
    </lineage>
</organism>
<keyword evidence="5" id="KW-0560">Oxidoreductase</keyword>
<dbReference type="CDD" id="cd00567">
    <property type="entry name" value="ACAD"/>
    <property type="match status" value="1"/>
</dbReference>
<dbReference type="InterPro" id="IPR036250">
    <property type="entry name" value="AcylCo_DH-like_C"/>
</dbReference>
<dbReference type="SUPFAM" id="SSF56645">
    <property type="entry name" value="Acyl-CoA dehydrogenase NM domain-like"/>
    <property type="match status" value="1"/>
</dbReference>
<sequence>MRLRWSEEELAIRNAFQGAGHQIRERASDFRKQGDLDRTMWTKVADAGLFGLPVDPAHGGSGKGWWSFAAALEGLSSTAGDLGFLLSVIAHMGAVRILCEEGTEDQKRRYLPPLVSGSVAATATTERSGGSDVARIRAAAAETSGKLFLTGEKKHITNAPVADVFIILGRIPHLGEKRDITLFLLDRDAAGLSTSTPEDTLGNASSPTGDIILKEVAITQASILGRPGEGLASLYRMLTLDRLLYALVAAGYLEPIIQASMRHACSRTSFGKPLSEHQYVQDKIVLMKVAMEQSRFLAYAALDRMLAGDTDMLSMGSIAKLVGTEQLWTAAADFLHLQGHQGYMTGAATEILSDAAAVRIAGGTSEMQKINIFNQLKRQIDDLAVSGLGQMEAAQ</sequence>
<dbReference type="RefSeq" id="WP_172873393.1">
    <property type="nucleotide sequence ID" value="NZ_JABRWL010000004.1"/>
</dbReference>
<evidence type="ECO:0000256" key="1">
    <source>
        <dbReference type="ARBA" id="ARBA00001974"/>
    </source>
</evidence>
<dbReference type="EMBL" id="JABRWM010000003">
    <property type="protein sequence ID" value="NRF18063.1"/>
    <property type="molecule type" value="Genomic_DNA"/>
</dbReference>
<keyword evidence="4 5" id="KW-0274">FAD</keyword>
<dbReference type="GO" id="GO:0003995">
    <property type="term" value="F:acyl-CoA dehydrogenase activity"/>
    <property type="evidence" value="ECO:0007669"/>
    <property type="project" value="TreeGrafter"/>
</dbReference>
<evidence type="ECO:0000259" key="8">
    <source>
        <dbReference type="Pfam" id="PF02771"/>
    </source>
</evidence>
<evidence type="ECO:0000256" key="2">
    <source>
        <dbReference type="ARBA" id="ARBA00009347"/>
    </source>
</evidence>
<keyword evidence="3 5" id="KW-0285">Flavoprotein</keyword>
<evidence type="ECO:0000256" key="5">
    <source>
        <dbReference type="RuleBase" id="RU362125"/>
    </source>
</evidence>
<evidence type="ECO:0000259" key="6">
    <source>
        <dbReference type="Pfam" id="PF00441"/>
    </source>
</evidence>
<dbReference type="InterPro" id="IPR013786">
    <property type="entry name" value="AcylCoA_DH/ox_N"/>
</dbReference>
<dbReference type="AlphaFoldDB" id="A0AA44EGI6"/>
<feature type="domain" description="Acyl-CoA oxidase/dehydrogenase middle" evidence="7">
    <location>
        <begin position="121"/>
        <end position="216"/>
    </location>
</feature>
<dbReference type="Pfam" id="PF02770">
    <property type="entry name" value="Acyl-CoA_dh_M"/>
    <property type="match status" value="1"/>
</dbReference>
<proteinExistence type="inferred from homology"/>
<dbReference type="GO" id="GO:0005886">
    <property type="term" value="C:plasma membrane"/>
    <property type="evidence" value="ECO:0007669"/>
    <property type="project" value="TreeGrafter"/>
</dbReference>
<dbReference type="Gene3D" id="2.40.110.10">
    <property type="entry name" value="Butyryl-CoA Dehydrogenase, subunit A, domain 2"/>
    <property type="match status" value="1"/>
</dbReference>
<evidence type="ECO:0000313" key="10">
    <source>
        <dbReference type="Proteomes" id="UP001155820"/>
    </source>
</evidence>
<dbReference type="InterPro" id="IPR009075">
    <property type="entry name" value="AcylCo_DH/oxidase_C"/>
</dbReference>
<evidence type="ECO:0000313" key="9">
    <source>
        <dbReference type="EMBL" id="NRF18063.1"/>
    </source>
</evidence>
<feature type="domain" description="Acyl-CoA dehydrogenase/oxidase C-terminal" evidence="6">
    <location>
        <begin position="228"/>
        <end position="374"/>
    </location>
</feature>
<comment type="similarity">
    <text evidence="2 5">Belongs to the acyl-CoA dehydrogenase family.</text>
</comment>
<dbReference type="Proteomes" id="UP001155820">
    <property type="component" value="Unassembled WGS sequence"/>
</dbReference>
<dbReference type="InterPro" id="IPR009100">
    <property type="entry name" value="AcylCoA_DH/oxidase_NM_dom_sf"/>
</dbReference>
<comment type="caution">
    <text evidence="9">The sequence shown here is derived from an EMBL/GenBank/DDBJ whole genome shotgun (WGS) entry which is preliminary data.</text>
</comment>
<dbReference type="InterPro" id="IPR037069">
    <property type="entry name" value="AcylCoA_DH/ox_N_sf"/>
</dbReference>
<dbReference type="Gene3D" id="1.20.140.10">
    <property type="entry name" value="Butyryl-CoA Dehydrogenase, subunit A, domain 3"/>
    <property type="match status" value="1"/>
</dbReference>
<evidence type="ECO:0000256" key="4">
    <source>
        <dbReference type="ARBA" id="ARBA00022827"/>
    </source>
</evidence>
<geneLocation type="plasmid" evidence="9">
    <name>unnamed3</name>
</geneLocation>
<dbReference type="Pfam" id="PF02771">
    <property type="entry name" value="Acyl-CoA_dh_N"/>
    <property type="match status" value="1"/>
</dbReference>
<dbReference type="SUPFAM" id="SSF47203">
    <property type="entry name" value="Acyl-CoA dehydrogenase C-terminal domain-like"/>
    <property type="match status" value="1"/>
</dbReference>
<dbReference type="InterPro" id="IPR046373">
    <property type="entry name" value="Acyl-CoA_Oxase/DH_mid-dom_sf"/>
</dbReference>
<evidence type="ECO:0000259" key="7">
    <source>
        <dbReference type="Pfam" id="PF02770"/>
    </source>
</evidence>
<protein>
    <submittedName>
        <fullName evidence="9">Acyl-CoA/acyl-ACP dehydrogenase</fullName>
    </submittedName>
</protein>